<sequence>MVVYPEPWFWLSSFGYEIGSEQDDFQMVEDLIGHINSNYSIDLNDICIGGLSNGGSFTYNLVCEYNSTTSTRPYRFKAFAVVAGAMLASDLNVDSCNIAQEVPLIAIHGTADPAAFYEGNSFYYNGQDTFWYYNAHTEDVVEFWARTINGCDANPSVTPLPDLVTEPQEPSTVELIEYDCDNCSNTQLYKINNGWHTWPTSDAVNDNLYGGHNQDIIASQLIAEFFECTSTVVSTTDVHLDPNSVSVYPNPVEDELSIQVNGDLKRVEIYSPTGKKVRSNGAPDSTISLGHLPSGIYFLSVETAAGTIMKKIIKN</sequence>
<dbReference type="InterPro" id="IPR043595">
    <property type="entry name" value="FaeB/C/D"/>
</dbReference>
<dbReference type="EMBL" id="JPOS01000085">
    <property type="protein sequence ID" value="KGE85538.1"/>
    <property type="molecule type" value="Genomic_DNA"/>
</dbReference>
<keyword evidence="7" id="KW-0624">Polysaccharide degradation</keyword>
<evidence type="ECO:0000256" key="7">
    <source>
        <dbReference type="ARBA" id="ARBA00023326"/>
    </source>
</evidence>
<dbReference type="InterPro" id="IPR029058">
    <property type="entry name" value="AB_hydrolase_fold"/>
</dbReference>
<evidence type="ECO:0000256" key="6">
    <source>
        <dbReference type="ARBA" id="ARBA00023277"/>
    </source>
</evidence>
<keyword evidence="2" id="KW-0964">Secreted</keyword>
<dbReference type="InterPro" id="IPR026444">
    <property type="entry name" value="Secre_tail"/>
</dbReference>
<dbReference type="NCBIfam" id="TIGR04183">
    <property type="entry name" value="Por_Secre_tail"/>
    <property type="match status" value="1"/>
</dbReference>
<reference evidence="9 10" key="1">
    <citation type="journal article" date="2014" name="Int. J. Syst. Evol. Microbiol.">
        <title>Phaeodactylibacter xiamenensis gen. nov., sp. nov., a member of the family Saprospiraceae isolated from the marine alga Phaeodactylum tricornutum.</title>
        <authorList>
            <person name="Chen Z.Jr."/>
            <person name="Lei X."/>
            <person name="Lai Q."/>
            <person name="Li Y."/>
            <person name="Zhang B."/>
            <person name="Zhang J."/>
            <person name="Zhang H."/>
            <person name="Yang L."/>
            <person name="Zheng W."/>
            <person name="Tian Y."/>
            <person name="Yu Z."/>
            <person name="Xu H.Jr."/>
            <person name="Zheng T."/>
        </authorList>
    </citation>
    <scope>NUCLEOTIDE SEQUENCE [LARGE SCALE GENOMIC DNA]</scope>
    <source>
        <strain evidence="9 10">KD52</strain>
    </source>
</reference>
<evidence type="ECO:0000256" key="4">
    <source>
        <dbReference type="ARBA" id="ARBA00022729"/>
    </source>
</evidence>
<dbReference type="Pfam" id="PF18962">
    <property type="entry name" value="Por_Secre_tail"/>
    <property type="match status" value="1"/>
</dbReference>
<accession>A0A098S123</accession>
<dbReference type="Proteomes" id="UP000029736">
    <property type="component" value="Unassembled WGS sequence"/>
</dbReference>
<evidence type="ECO:0000259" key="8">
    <source>
        <dbReference type="Pfam" id="PF18962"/>
    </source>
</evidence>
<comment type="subcellular location">
    <subcellularLocation>
        <location evidence="1">Secreted</location>
    </subcellularLocation>
</comment>
<evidence type="ECO:0000313" key="10">
    <source>
        <dbReference type="Proteomes" id="UP000029736"/>
    </source>
</evidence>
<comment type="caution">
    <text evidence="9">The sequence shown here is derived from an EMBL/GenBank/DDBJ whole genome shotgun (WGS) entry which is preliminary data.</text>
</comment>
<dbReference type="GO" id="GO:0045493">
    <property type="term" value="P:xylan catabolic process"/>
    <property type="evidence" value="ECO:0007669"/>
    <property type="project" value="UniProtKB-KW"/>
</dbReference>
<gene>
    <name evidence="9" type="ORF">IX84_27060</name>
</gene>
<evidence type="ECO:0000256" key="1">
    <source>
        <dbReference type="ARBA" id="ARBA00004613"/>
    </source>
</evidence>
<dbReference type="AlphaFoldDB" id="A0A098S123"/>
<organism evidence="9 10">
    <name type="scientific">Phaeodactylibacter xiamenensis</name>
    <dbReference type="NCBI Taxonomy" id="1524460"/>
    <lineage>
        <taxon>Bacteria</taxon>
        <taxon>Pseudomonadati</taxon>
        <taxon>Bacteroidota</taxon>
        <taxon>Saprospiria</taxon>
        <taxon>Saprospirales</taxon>
        <taxon>Haliscomenobacteraceae</taxon>
        <taxon>Phaeodactylibacter</taxon>
    </lineage>
</organism>
<feature type="domain" description="Secretion system C-terminal sorting" evidence="8">
    <location>
        <begin position="247"/>
        <end position="313"/>
    </location>
</feature>
<evidence type="ECO:0000313" key="9">
    <source>
        <dbReference type="EMBL" id="KGE85538.1"/>
    </source>
</evidence>
<dbReference type="GO" id="GO:0030600">
    <property type="term" value="F:feruloyl esterase activity"/>
    <property type="evidence" value="ECO:0007669"/>
    <property type="project" value="InterPro"/>
</dbReference>
<keyword evidence="10" id="KW-1185">Reference proteome</keyword>
<evidence type="ECO:0000256" key="5">
    <source>
        <dbReference type="ARBA" id="ARBA00022801"/>
    </source>
</evidence>
<keyword evidence="6" id="KW-0119">Carbohydrate metabolism</keyword>
<dbReference type="GO" id="GO:0005576">
    <property type="term" value="C:extracellular region"/>
    <property type="evidence" value="ECO:0007669"/>
    <property type="project" value="UniProtKB-SubCell"/>
</dbReference>
<dbReference type="SUPFAM" id="SSF53474">
    <property type="entry name" value="alpha/beta-Hydrolases"/>
    <property type="match status" value="1"/>
</dbReference>
<keyword evidence="3" id="KW-0858">Xylan degradation</keyword>
<evidence type="ECO:0000256" key="3">
    <source>
        <dbReference type="ARBA" id="ARBA00022651"/>
    </source>
</evidence>
<keyword evidence="4" id="KW-0732">Signal</keyword>
<dbReference type="Gene3D" id="3.40.50.1820">
    <property type="entry name" value="alpha/beta hydrolase"/>
    <property type="match status" value="1"/>
</dbReference>
<dbReference type="STRING" id="1524460.IX84_27060"/>
<protein>
    <recommendedName>
        <fullName evidence="8">Secretion system C-terminal sorting domain-containing protein</fullName>
    </recommendedName>
</protein>
<dbReference type="PANTHER" id="PTHR38050">
    <property type="match status" value="1"/>
</dbReference>
<dbReference type="PANTHER" id="PTHR38050:SF2">
    <property type="entry name" value="FERULOYL ESTERASE C-RELATED"/>
    <property type="match status" value="1"/>
</dbReference>
<evidence type="ECO:0000256" key="2">
    <source>
        <dbReference type="ARBA" id="ARBA00022525"/>
    </source>
</evidence>
<name>A0A098S123_9BACT</name>
<keyword evidence="5" id="KW-0378">Hydrolase</keyword>
<proteinExistence type="predicted"/>